<keyword evidence="1" id="KW-0812">Transmembrane</keyword>
<keyword evidence="1" id="KW-1133">Transmembrane helix</keyword>
<gene>
    <name evidence="3" type="ORF">IPJ27_19555</name>
</gene>
<evidence type="ECO:0000256" key="1">
    <source>
        <dbReference type="SAM" id="Phobius"/>
    </source>
</evidence>
<dbReference type="PROSITE" id="PS50837">
    <property type="entry name" value="NACHT"/>
    <property type="match status" value="1"/>
</dbReference>
<feature type="transmembrane region" description="Helical" evidence="1">
    <location>
        <begin position="374"/>
        <end position="391"/>
    </location>
</feature>
<dbReference type="Gene3D" id="3.40.50.300">
    <property type="entry name" value="P-loop containing nucleotide triphosphate hydrolases"/>
    <property type="match status" value="1"/>
</dbReference>
<dbReference type="Proteomes" id="UP000697998">
    <property type="component" value="Unassembled WGS sequence"/>
</dbReference>
<evidence type="ECO:0000313" key="4">
    <source>
        <dbReference type="Proteomes" id="UP000697998"/>
    </source>
</evidence>
<accession>A0A935UIG9</accession>
<evidence type="ECO:0000259" key="2">
    <source>
        <dbReference type="PROSITE" id="PS50837"/>
    </source>
</evidence>
<feature type="transmembrane region" description="Helical" evidence="1">
    <location>
        <begin position="411"/>
        <end position="433"/>
    </location>
</feature>
<feature type="transmembrane region" description="Helical" evidence="1">
    <location>
        <begin position="445"/>
        <end position="466"/>
    </location>
</feature>
<name>A0A935UIG9_9PROT</name>
<sequence length="526" mass="57012">MPLRNAVEDYTDDVQHSLLILGQPGSGTTTTLLTLARELIARAAGSPVQPLPVVFNLSSWAGPEQSLAAWLENELSAKYQIPGKIGRGWLEHNRLLLLLDGLDEVAEARRTSCLEAINRFIREIGLPGLAVCCRSDQYQELSVKLALNAAISLRPLTDAQIDGYVQDAGAALGGLRSALCDDPALRELARSPLMLNLMCLAYRDHGAQELRGGGSEGDRPRHLFATYIDRMFARRGKPELAYPRERTLAWLSWVARRLSERSRTMILMEDLQPGWLSTGAQRWAYLIGLSLVLGLLIGSANIAYWSTSALTPGEGGLNYGEIIGSISFSIETVESLGWSPAIAWRGALLELLGGLAVGAFAFLPTIEISHAQKLILLAGFGTVGLALGALLGGLEPRVFEGKTATNQGIRFSLRMAALMGLNALWLVAIVWAFAKLGGFEGGAGLQAILGYVAGMFMALFLGYGGIDVLKHYVLRAVLTASGQVPWNLGRLLDHARDLNLMQRVGNGYIFVHRRLLEHLAVAQLRA</sequence>
<feature type="domain" description="NACHT" evidence="2">
    <location>
        <begin position="16"/>
        <end position="128"/>
    </location>
</feature>
<organism evidence="3 4">
    <name type="scientific">Candidatus Accumulibacter proximus</name>
    <dbReference type="NCBI Taxonomy" id="2954385"/>
    <lineage>
        <taxon>Bacteria</taxon>
        <taxon>Pseudomonadati</taxon>
        <taxon>Pseudomonadota</taxon>
        <taxon>Betaproteobacteria</taxon>
        <taxon>Candidatus Accumulibacter</taxon>
    </lineage>
</organism>
<comment type="caution">
    <text evidence="3">The sequence shown here is derived from an EMBL/GenBank/DDBJ whole genome shotgun (WGS) entry which is preliminary data.</text>
</comment>
<keyword evidence="1" id="KW-0472">Membrane</keyword>
<dbReference type="InterPro" id="IPR027417">
    <property type="entry name" value="P-loop_NTPase"/>
</dbReference>
<dbReference type="SUPFAM" id="SSF52540">
    <property type="entry name" value="P-loop containing nucleoside triphosphate hydrolases"/>
    <property type="match status" value="1"/>
</dbReference>
<reference evidence="3 4" key="1">
    <citation type="submission" date="2020-10" db="EMBL/GenBank/DDBJ databases">
        <title>Connecting structure to function with the recovery of over 1000 high-quality activated sludge metagenome-assembled genomes encoding full-length rRNA genes using long-read sequencing.</title>
        <authorList>
            <person name="Singleton C.M."/>
            <person name="Petriglieri F."/>
            <person name="Kristensen J.M."/>
            <person name="Kirkegaard R.H."/>
            <person name="Michaelsen T.Y."/>
            <person name="Andersen M.H."/>
            <person name="Karst S.M."/>
            <person name="Dueholm M.S."/>
            <person name="Nielsen P.H."/>
            <person name="Albertsen M."/>
        </authorList>
    </citation>
    <scope>NUCLEOTIDE SEQUENCE [LARGE SCALE GENOMIC DNA]</scope>
    <source>
        <strain evidence="3">EsbW_18-Q3-R4-48_BATAC.285</strain>
    </source>
</reference>
<feature type="transmembrane region" description="Helical" evidence="1">
    <location>
        <begin position="342"/>
        <end position="362"/>
    </location>
</feature>
<protein>
    <submittedName>
        <fullName evidence="3">NACHT domain-containing protein</fullName>
    </submittedName>
</protein>
<proteinExistence type="predicted"/>
<evidence type="ECO:0000313" key="3">
    <source>
        <dbReference type="EMBL" id="MBK7676779.1"/>
    </source>
</evidence>
<dbReference type="InterPro" id="IPR007111">
    <property type="entry name" value="NACHT_NTPase"/>
</dbReference>
<dbReference type="AlphaFoldDB" id="A0A935UIG9"/>
<dbReference type="Pfam" id="PF05729">
    <property type="entry name" value="NACHT"/>
    <property type="match status" value="1"/>
</dbReference>
<dbReference type="EMBL" id="JADJMH010000023">
    <property type="protein sequence ID" value="MBK7676779.1"/>
    <property type="molecule type" value="Genomic_DNA"/>
</dbReference>
<feature type="transmembrane region" description="Helical" evidence="1">
    <location>
        <begin position="283"/>
        <end position="305"/>
    </location>
</feature>